<evidence type="ECO:0000313" key="9">
    <source>
        <dbReference type="Proteomes" id="UP001387364"/>
    </source>
</evidence>
<keyword evidence="4" id="KW-0143">Chaperone</keyword>
<comment type="subcellular location">
    <subcellularLocation>
        <location evidence="1">Cytoplasm</location>
        <location evidence="1">Cytosol</location>
    </subcellularLocation>
</comment>
<evidence type="ECO:0000256" key="7">
    <source>
        <dbReference type="ARBA" id="ARBA00093797"/>
    </source>
</evidence>
<dbReference type="EMBL" id="CP147404">
    <property type="protein sequence ID" value="WXB92738.1"/>
    <property type="molecule type" value="Genomic_DNA"/>
</dbReference>
<reference evidence="8 9" key="1">
    <citation type="submission" date="2024-02" db="EMBL/GenBank/DDBJ databases">
        <title>Seven novel Bacillus-like species.</title>
        <authorList>
            <person name="Liu G."/>
        </authorList>
    </citation>
    <scope>NUCLEOTIDE SEQUENCE [LARGE SCALE GENOMIC DNA]</scope>
    <source>
        <strain evidence="8 9">FJAT-52991</strain>
    </source>
</reference>
<keyword evidence="8" id="KW-0966">Cell projection</keyword>
<evidence type="ECO:0000313" key="8">
    <source>
        <dbReference type="EMBL" id="WXB92738.1"/>
    </source>
</evidence>
<evidence type="ECO:0000256" key="1">
    <source>
        <dbReference type="ARBA" id="ARBA00004514"/>
    </source>
</evidence>
<evidence type="ECO:0000256" key="4">
    <source>
        <dbReference type="ARBA" id="ARBA00023186"/>
    </source>
</evidence>
<dbReference type="RefSeq" id="WP_338751542.1">
    <property type="nucleotide sequence ID" value="NZ_CP147404.1"/>
</dbReference>
<comment type="similarity">
    <text evidence="6">Belongs to the bacillales FliT family.</text>
</comment>
<name>A0ABZ2N4U3_9BACI</name>
<evidence type="ECO:0000256" key="3">
    <source>
        <dbReference type="ARBA" id="ARBA00022795"/>
    </source>
</evidence>
<sequence length="118" mass="13721">MSEVVVQCHLLTKQLLDLLEGPYSDNERDRLMAEVDLLLQKRGVLLPKITPPFNDEEIQLGHEIKQWNRKIDVHLQKLMAMIKQDIQGVNMKKASMSKYTDPYGKLSMTDGMFYDKKN</sequence>
<dbReference type="Proteomes" id="UP001387364">
    <property type="component" value="Chromosome"/>
</dbReference>
<keyword evidence="8" id="KW-0282">Flagellum</keyword>
<evidence type="ECO:0000256" key="5">
    <source>
        <dbReference type="ARBA" id="ARBA00093765"/>
    </source>
</evidence>
<keyword evidence="9" id="KW-1185">Reference proteome</keyword>
<evidence type="ECO:0000256" key="6">
    <source>
        <dbReference type="ARBA" id="ARBA00093785"/>
    </source>
</evidence>
<keyword evidence="2" id="KW-0963">Cytoplasm</keyword>
<gene>
    <name evidence="8" type="ORF">WDJ61_16160</name>
</gene>
<protein>
    <recommendedName>
        <fullName evidence="7">Flagellar protein FliT</fullName>
    </recommendedName>
</protein>
<dbReference type="Pfam" id="PF05400">
    <property type="entry name" value="FliT"/>
    <property type="match status" value="1"/>
</dbReference>
<keyword evidence="3" id="KW-1005">Bacterial flagellum biogenesis</keyword>
<evidence type="ECO:0000256" key="2">
    <source>
        <dbReference type="ARBA" id="ARBA00022490"/>
    </source>
</evidence>
<dbReference type="InterPro" id="IPR008622">
    <property type="entry name" value="FliT"/>
</dbReference>
<organism evidence="8 9">
    <name type="scientific">Bacillus kandeliae</name>
    <dbReference type="NCBI Taxonomy" id="3129297"/>
    <lineage>
        <taxon>Bacteria</taxon>
        <taxon>Bacillati</taxon>
        <taxon>Bacillota</taxon>
        <taxon>Bacilli</taxon>
        <taxon>Bacillales</taxon>
        <taxon>Bacillaceae</taxon>
        <taxon>Bacillus</taxon>
    </lineage>
</organism>
<proteinExistence type="inferred from homology"/>
<accession>A0ABZ2N4U3</accession>
<keyword evidence="8" id="KW-0969">Cilium</keyword>
<comment type="function">
    <text evidence="5">May act as an export chaperone for the filament capping protein FliD.</text>
</comment>